<dbReference type="AlphaFoldDB" id="A0A0E9UXB3"/>
<keyword evidence="1" id="KW-0812">Transmembrane</keyword>
<evidence type="ECO:0000256" key="1">
    <source>
        <dbReference type="SAM" id="Phobius"/>
    </source>
</evidence>
<keyword evidence="1" id="KW-0472">Membrane</keyword>
<reference evidence="2" key="2">
    <citation type="journal article" date="2015" name="Fish Shellfish Immunol.">
        <title>Early steps in the European eel (Anguilla anguilla)-Vibrio vulnificus interaction in the gills: Role of the RtxA13 toxin.</title>
        <authorList>
            <person name="Callol A."/>
            <person name="Pajuelo D."/>
            <person name="Ebbesson L."/>
            <person name="Teles M."/>
            <person name="MacKenzie S."/>
            <person name="Amaro C."/>
        </authorList>
    </citation>
    <scope>NUCLEOTIDE SEQUENCE</scope>
</reference>
<proteinExistence type="predicted"/>
<protein>
    <submittedName>
        <fullName evidence="2">Uncharacterized protein</fullName>
    </submittedName>
</protein>
<accession>A0A0E9UXB3</accession>
<sequence length="41" mass="4508">MNTPGFTHLGLVLIQNRVSGGFPVILRLGIAFLFAHIRPSF</sequence>
<dbReference type="EMBL" id="GBXM01038762">
    <property type="protein sequence ID" value="JAH69815.1"/>
    <property type="molecule type" value="Transcribed_RNA"/>
</dbReference>
<evidence type="ECO:0000313" key="2">
    <source>
        <dbReference type="EMBL" id="JAH69815.1"/>
    </source>
</evidence>
<feature type="transmembrane region" description="Helical" evidence="1">
    <location>
        <begin position="20"/>
        <end position="37"/>
    </location>
</feature>
<name>A0A0E9UXB3_ANGAN</name>
<organism evidence="2">
    <name type="scientific">Anguilla anguilla</name>
    <name type="common">European freshwater eel</name>
    <name type="synonym">Muraena anguilla</name>
    <dbReference type="NCBI Taxonomy" id="7936"/>
    <lineage>
        <taxon>Eukaryota</taxon>
        <taxon>Metazoa</taxon>
        <taxon>Chordata</taxon>
        <taxon>Craniata</taxon>
        <taxon>Vertebrata</taxon>
        <taxon>Euteleostomi</taxon>
        <taxon>Actinopterygii</taxon>
        <taxon>Neopterygii</taxon>
        <taxon>Teleostei</taxon>
        <taxon>Anguilliformes</taxon>
        <taxon>Anguillidae</taxon>
        <taxon>Anguilla</taxon>
    </lineage>
</organism>
<keyword evidence="1" id="KW-1133">Transmembrane helix</keyword>
<reference evidence="2" key="1">
    <citation type="submission" date="2014-11" db="EMBL/GenBank/DDBJ databases">
        <authorList>
            <person name="Amaro Gonzalez C."/>
        </authorList>
    </citation>
    <scope>NUCLEOTIDE SEQUENCE</scope>
</reference>